<proteinExistence type="predicted"/>
<reference evidence="2" key="1">
    <citation type="journal article" date="2022" name="bioRxiv">
        <title>Sequencing and chromosome-scale assembly of the giantPleurodeles waltlgenome.</title>
        <authorList>
            <person name="Brown T."/>
            <person name="Elewa A."/>
            <person name="Iarovenko S."/>
            <person name="Subramanian E."/>
            <person name="Araus A.J."/>
            <person name="Petzold A."/>
            <person name="Susuki M."/>
            <person name="Suzuki K.-i.T."/>
            <person name="Hayashi T."/>
            <person name="Toyoda A."/>
            <person name="Oliveira C."/>
            <person name="Osipova E."/>
            <person name="Leigh N.D."/>
            <person name="Simon A."/>
            <person name="Yun M.H."/>
        </authorList>
    </citation>
    <scope>NUCLEOTIDE SEQUENCE</scope>
    <source>
        <strain evidence="2">20211129_DDA</strain>
        <tissue evidence="2">Liver</tissue>
    </source>
</reference>
<gene>
    <name evidence="2" type="ORF">NDU88_003602</name>
</gene>
<dbReference type="AlphaFoldDB" id="A0AAV7VGH3"/>
<organism evidence="2 3">
    <name type="scientific">Pleurodeles waltl</name>
    <name type="common">Iberian ribbed newt</name>
    <dbReference type="NCBI Taxonomy" id="8319"/>
    <lineage>
        <taxon>Eukaryota</taxon>
        <taxon>Metazoa</taxon>
        <taxon>Chordata</taxon>
        <taxon>Craniata</taxon>
        <taxon>Vertebrata</taxon>
        <taxon>Euteleostomi</taxon>
        <taxon>Amphibia</taxon>
        <taxon>Batrachia</taxon>
        <taxon>Caudata</taxon>
        <taxon>Salamandroidea</taxon>
        <taxon>Salamandridae</taxon>
        <taxon>Pleurodelinae</taxon>
        <taxon>Pleurodeles</taxon>
    </lineage>
</organism>
<evidence type="ECO:0000313" key="3">
    <source>
        <dbReference type="Proteomes" id="UP001066276"/>
    </source>
</evidence>
<accession>A0AAV7VGH3</accession>
<evidence type="ECO:0000256" key="1">
    <source>
        <dbReference type="SAM" id="MobiDB-lite"/>
    </source>
</evidence>
<dbReference type="EMBL" id="JANPWB010000003">
    <property type="protein sequence ID" value="KAJ1199769.1"/>
    <property type="molecule type" value="Genomic_DNA"/>
</dbReference>
<feature type="compositionally biased region" description="Polar residues" evidence="1">
    <location>
        <begin position="1"/>
        <end position="19"/>
    </location>
</feature>
<sequence>MIRANVGSSRHYSDYQPTHHQLRQPRAPQRSQRAQDGQVGRPMQPMRQSLGKMGPPGQSLAHRSMPPHWLDFSAPGTRGNRLLTTNFAVGNKSDTQSLPTPMGPAPHRISKQGWACLLAPTVALLPFSCHPPSGH</sequence>
<comment type="caution">
    <text evidence="2">The sequence shown here is derived from an EMBL/GenBank/DDBJ whole genome shotgun (WGS) entry which is preliminary data.</text>
</comment>
<keyword evidence="3" id="KW-1185">Reference proteome</keyword>
<protein>
    <submittedName>
        <fullName evidence="2">Uncharacterized protein</fullName>
    </submittedName>
</protein>
<feature type="compositionally biased region" description="Low complexity" evidence="1">
    <location>
        <begin position="24"/>
        <end position="35"/>
    </location>
</feature>
<feature type="region of interest" description="Disordered" evidence="1">
    <location>
        <begin position="1"/>
        <end position="77"/>
    </location>
</feature>
<name>A0AAV7VGH3_PLEWA</name>
<dbReference type="Proteomes" id="UP001066276">
    <property type="component" value="Chromosome 2_1"/>
</dbReference>
<evidence type="ECO:0000313" key="2">
    <source>
        <dbReference type="EMBL" id="KAJ1199769.1"/>
    </source>
</evidence>